<gene>
    <name evidence="1" type="ORF">LCGC14_1986420</name>
</gene>
<dbReference type="AlphaFoldDB" id="A0A0F9FVJ0"/>
<proteinExistence type="predicted"/>
<evidence type="ECO:0008006" key="2">
    <source>
        <dbReference type="Google" id="ProtNLM"/>
    </source>
</evidence>
<dbReference type="EMBL" id="LAZR01022318">
    <property type="protein sequence ID" value="KKL82271.1"/>
    <property type="molecule type" value="Genomic_DNA"/>
</dbReference>
<reference evidence="1" key="1">
    <citation type="journal article" date="2015" name="Nature">
        <title>Complex archaea that bridge the gap between prokaryotes and eukaryotes.</title>
        <authorList>
            <person name="Spang A."/>
            <person name="Saw J.H."/>
            <person name="Jorgensen S.L."/>
            <person name="Zaremba-Niedzwiedzka K."/>
            <person name="Martijn J."/>
            <person name="Lind A.E."/>
            <person name="van Eijk R."/>
            <person name="Schleper C."/>
            <person name="Guy L."/>
            <person name="Ettema T.J."/>
        </authorList>
    </citation>
    <scope>NUCLEOTIDE SEQUENCE</scope>
</reference>
<name>A0A0F9FVJ0_9ZZZZ</name>
<comment type="caution">
    <text evidence="1">The sequence shown here is derived from an EMBL/GenBank/DDBJ whole genome shotgun (WGS) entry which is preliminary data.</text>
</comment>
<evidence type="ECO:0000313" key="1">
    <source>
        <dbReference type="EMBL" id="KKL82271.1"/>
    </source>
</evidence>
<accession>A0A0F9FVJ0</accession>
<sequence>MRQIEVMQSGSPVTIADDIPAKIAAISIDGHCHITYLCVWWSGSTRTEAWVEEFEVTRADDTRDMTVGFRQG</sequence>
<organism evidence="1">
    <name type="scientific">marine sediment metagenome</name>
    <dbReference type="NCBI Taxonomy" id="412755"/>
    <lineage>
        <taxon>unclassified sequences</taxon>
        <taxon>metagenomes</taxon>
        <taxon>ecological metagenomes</taxon>
    </lineage>
</organism>
<protein>
    <recommendedName>
        <fullName evidence="2">DUF2158 domain-containing protein</fullName>
    </recommendedName>
</protein>